<sequence>MFKTNGSQLQNGAQDKWIIAVKQCSKQMDHNGPFHHSQISTLQDLCSLPRRKEKAMTRTLLQIILLHQFMYRQRITPQASRSIYIRQCNIIRRIFNTQIRKEIHCLF</sequence>
<dbReference type="AlphaFoldDB" id="A0A7C9CSZ3"/>
<organism evidence="1">
    <name type="scientific">Opuntia streptacantha</name>
    <name type="common">Prickly pear cactus</name>
    <name type="synonym">Opuntia cardona</name>
    <dbReference type="NCBI Taxonomy" id="393608"/>
    <lineage>
        <taxon>Eukaryota</taxon>
        <taxon>Viridiplantae</taxon>
        <taxon>Streptophyta</taxon>
        <taxon>Embryophyta</taxon>
        <taxon>Tracheophyta</taxon>
        <taxon>Spermatophyta</taxon>
        <taxon>Magnoliopsida</taxon>
        <taxon>eudicotyledons</taxon>
        <taxon>Gunneridae</taxon>
        <taxon>Pentapetalae</taxon>
        <taxon>Caryophyllales</taxon>
        <taxon>Cactineae</taxon>
        <taxon>Cactaceae</taxon>
        <taxon>Opuntioideae</taxon>
        <taxon>Opuntia</taxon>
    </lineage>
</organism>
<reference evidence="1" key="1">
    <citation type="journal article" date="2013" name="J. Plant Res.">
        <title>Effect of fungi and light on seed germination of three Opuntia species from semiarid lands of central Mexico.</title>
        <authorList>
            <person name="Delgado-Sanchez P."/>
            <person name="Jimenez-Bremont J.F."/>
            <person name="Guerrero-Gonzalez Mde L."/>
            <person name="Flores J."/>
        </authorList>
    </citation>
    <scope>NUCLEOTIDE SEQUENCE</scope>
    <source>
        <tissue evidence="1">Cladode</tissue>
    </source>
</reference>
<accession>A0A7C9CSZ3</accession>
<protein>
    <submittedName>
        <fullName evidence="1">Uncharacterized protein</fullName>
    </submittedName>
</protein>
<dbReference type="EMBL" id="GISG01048647">
    <property type="protein sequence ID" value="MBA4624667.1"/>
    <property type="molecule type" value="Transcribed_RNA"/>
</dbReference>
<evidence type="ECO:0000313" key="1">
    <source>
        <dbReference type="EMBL" id="MBA4624667.1"/>
    </source>
</evidence>
<proteinExistence type="predicted"/>
<reference evidence="1" key="2">
    <citation type="submission" date="2020-07" db="EMBL/GenBank/DDBJ databases">
        <authorList>
            <person name="Vera ALvarez R."/>
            <person name="Arias-Moreno D.M."/>
            <person name="Jimenez-Jacinto V."/>
            <person name="Jimenez-Bremont J.F."/>
            <person name="Swaminathan K."/>
            <person name="Moose S.P."/>
            <person name="Guerrero-Gonzalez M.L."/>
            <person name="Marino-Ramirez L."/>
            <person name="Landsman D."/>
            <person name="Rodriguez-Kessler M."/>
            <person name="Delgado-Sanchez P."/>
        </authorList>
    </citation>
    <scope>NUCLEOTIDE SEQUENCE</scope>
    <source>
        <tissue evidence="1">Cladode</tissue>
    </source>
</reference>
<dbReference type="EMBL" id="GISG01048648">
    <property type="protein sequence ID" value="MBA4624668.1"/>
    <property type="molecule type" value="Transcribed_RNA"/>
</dbReference>
<name>A0A7C9CSZ3_OPUST</name>